<accession>A0A6M2D132</accession>
<dbReference type="Gene3D" id="2.40.128.680">
    <property type="match status" value="1"/>
</dbReference>
<dbReference type="VEuPathDB" id="VectorBase:LOC119179562"/>
<dbReference type="AlphaFoldDB" id="A0A6M2D132"/>
<dbReference type="GO" id="GO:0006401">
    <property type="term" value="P:RNA catabolic process"/>
    <property type="evidence" value="ECO:0007669"/>
    <property type="project" value="InterPro"/>
</dbReference>
<dbReference type="PANTHER" id="PTHR47204:SF1">
    <property type="entry name" value="RIBONUCLEASE H2 SUBUNIT C"/>
    <property type="match status" value="1"/>
</dbReference>
<dbReference type="InterPro" id="IPR013924">
    <property type="entry name" value="RNase_H2_suC"/>
</dbReference>
<dbReference type="EMBL" id="GHWJ01006210">
    <property type="protein sequence ID" value="NOV38947.1"/>
    <property type="molecule type" value="Transcribed_RNA"/>
</dbReference>
<protein>
    <submittedName>
        <fullName evidence="1">Putative ribonuclease h2 subunit c ovary overexpressed</fullName>
    </submittedName>
</protein>
<organism evidence="1">
    <name type="scientific">Rhipicephalus microplus</name>
    <name type="common">Cattle tick</name>
    <name type="synonym">Boophilus microplus</name>
    <dbReference type="NCBI Taxonomy" id="6941"/>
    <lineage>
        <taxon>Eukaryota</taxon>
        <taxon>Metazoa</taxon>
        <taxon>Ecdysozoa</taxon>
        <taxon>Arthropoda</taxon>
        <taxon>Chelicerata</taxon>
        <taxon>Arachnida</taxon>
        <taxon>Acari</taxon>
        <taxon>Parasitiformes</taxon>
        <taxon>Ixodida</taxon>
        <taxon>Ixodoidea</taxon>
        <taxon>Ixodidae</taxon>
        <taxon>Rhipicephalinae</taxon>
        <taxon>Rhipicephalus</taxon>
        <taxon>Boophilus</taxon>
    </lineage>
</organism>
<dbReference type="PANTHER" id="PTHR47204">
    <property type="entry name" value="OS02G0168900 PROTEIN"/>
    <property type="match status" value="1"/>
</dbReference>
<dbReference type="Pfam" id="PF08615">
    <property type="entry name" value="RNase_H2_suC"/>
    <property type="match status" value="1"/>
</dbReference>
<evidence type="ECO:0000313" key="1">
    <source>
        <dbReference type="EMBL" id="NOV38947.1"/>
    </source>
</evidence>
<dbReference type="GO" id="GO:0032299">
    <property type="term" value="C:ribonuclease H2 complex"/>
    <property type="evidence" value="ECO:0007669"/>
    <property type="project" value="InterPro"/>
</dbReference>
<dbReference type="OrthoDB" id="6222486at2759"/>
<proteinExistence type="predicted"/>
<reference evidence="1" key="1">
    <citation type="submission" date="2019-09" db="EMBL/GenBank/DDBJ databases">
        <title>Organ-specific transcriptomic study of the physiology of the cattle tick, Rhipicephalus microplus.</title>
        <authorList>
            <person name="Tirloni L."/>
            <person name="Braz G."/>
            <person name="Gandara A.C.P."/>
            <person name="Sabadin G.A."/>
            <person name="da Silva R.M."/>
            <person name="Guizzo M.G."/>
            <person name="Machado J.A."/>
            <person name="Costa E.P."/>
            <person name="Gomes H.F."/>
            <person name="Moraes J."/>
            <person name="Mota M.B.S."/>
            <person name="Mesquita R.D."/>
            <person name="Alvarenga P.H."/>
            <person name="Alves F."/>
            <person name="Seixas A."/>
            <person name="da Fonseca R.N."/>
            <person name="Fogaca A."/>
            <person name="Logullo C."/>
            <person name="Tanaka A."/>
            <person name="Daffre S."/>
            <person name="Termignoni C."/>
            <person name="Vaz I.S.Jr."/>
            <person name="Oliveira P.L."/>
            <person name="Ribeiro J.M."/>
        </authorList>
    </citation>
    <scope>NUCLEOTIDE SEQUENCE</scope>
    <source>
        <strain evidence="1">Porto Alegre</strain>
    </source>
</reference>
<name>A0A6M2D132_RHIMP</name>
<sequence length="140" mass="15863">MKKPRSTNMAVADLKMESAKTVDVHLFSCDIKHRGKAKASTYFLPHVEPLDGQPGMFKSHLRGRPLKGRHLTLPEGYSGIVARSAATDADCECSTKKLYVSGRFDKITAWNWSIPLYEDRCRQINDWIVVNQALHECEDE</sequence>
<dbReference type="CDD" id="cd09271">
    <property type="entry name" value="RNase_H2-C"/>
    <property type="match status" value="1"/>
</dbReference>